<name>A0A9D4BKW7_DREPO</name>
<protein>
    <submittedName>
        <fullName evidence="2">Uncharacterized protein</fullName>
    </submittedName>
</protein>
<accession>A0A9D4BKW7</accession>
<reference evidence="2" key="1">
    <citation type="journal article" date="2019" name="bioRxiv">
        <title>The Genome of the Zebra Mussel, Dreissena polymorpha: A Resource for Invasive Species Research.</title>
        <authorList>
            <person name="McCartney M.A."/>
            <person name="Auch B."/>
            <person name="Kono T."/>
            <person name="Mallez S."/>
            <person name="Zhang Y."/>
            <person name="Obille A."/>
            <person name="Becker A."/>
            <person name="Abrahante J.E."/>
            <person name="Garbe J."/>
            <person name="Badalamenti J.P."/>
            <person name="Herman A."/>
            <person name="Mangelson H."/>
            <person name="Liachko I."/>
            <person name="Sullivan S."/>
            <person name="Sone E.D."/>
            <person name="Koren S."/>
            <person name="Silverstein K.A.T."/>
            <person name="Beckman K.B."/>
            <person name="Gohl D.M."/>
        </authorList>
    </citation>
    <scope>NUCLEOTIDE SEQUENCE</scope>
    <source>
        <strain evidence="2">Duluth1</strain>
        <tissue evidence="2">Whole animal</tissue>
    </source>
</reference>
<evidence type="ECO:0000313" key="2">
    <source>
        <dbReference type="EMBL" id="KAH3699754.1"/>
    </source>
</evidence>
<organism evidence="2 3">
    <name type="scientific">Dreissena polymorpha</name>
    <name type="common">Zebra mussel</name>
    <name type="synonym">Mytilus polymorpha</name>
    <dbReference type="NCBI Taxonomy" id="45954"/>
    <lineage>
        <taxon>Eukaryota</taxon>
        <taxon>Metazoa</taxon>
        <taxon>Spiralia</taxon>
        <taxon>Lophotrochozoa</taxon>
        <taxon>Mollusca</taxon>
        <taxon>Bivalvia</taxon>
        <taxon>Autobranchia</taxon>
        <taxon>Heteroconchia</taxon>
        <taxon>Euheterodonta</taxon>
        <taxon>Imparidentia</taxon>
        <taxon>Neoheterodontei</taxon>
        <taxon>Myida</taxon>
        <taxon>Dreissenoidea</taxon>
        <taxon>Dreissenidae</taxon>
        <taxon>Dreissena</taxon>
    </lineage>
</organism>
<dbReference type="AlphaFoldDB" id="A0A9D4BKW7"/>
<dbReference type="EMBL" id="JAIWYP010000015">
    <property type="protein sequence ID" value="KAH3699754.1"/>
    <property type="molecule type" value="Genomic_DNA"/>
</dbReference>
<dbReference type="Proteomes" id="UP000828390">
    <property type="component" value="Unassembled WGS sequence"/>
</dbReference>
<feature type="region of interest" description="Disordered" evidence="1">
    <location>
        <begin position="1"/>
        <end position="22"/>
    </location>
</feature>
<proteinExistence type="predicted"/>
<keyword evidence="3" id="KW-1185">Reference proteome</keyword>
<comment type="caution">
    <text evidence="2">The sequence shown here is derived from an EMBL/GenBank/DDBJ whole genome shotgun (WGS) entry which is preliminary data.</text>
</comment>
<feature type="compositionally biased region" description="Basic and acidic residues" evidence="1">
    <location>
        <begin position="78"/>
        <end position="90"/>
    </location>
</feature>
<evidence type="ECO:0000313" key="3">
    <source>
        <dbReference type="Proteomes" id="UP000828390"/>
    </source>
</evidence>
<feature type="compositionally biased region" description="Basic residues" evidence="1">
    <location>
        <begin position="1"/>
        <end position="16"/>
    </location>
</feature>
<feature type="region of interest" description="Disordered" evidence="1">
    <location>
        <begin position="59"/>
        <end position="90"/>
    </location>
</feature>
<gene>
    <name evidence="2" type="ORF">DPMN_074716</name>
</gene>
<reference evidence="2" key="2">
    <citation type="submission" date="2020-11" db="EMBL/GenBank/DDBJ databases">
        <authorList>
            <person name="McCartney M.A."/>
            <person name="Auch B."/>
            <person name="Kono T."/>
            <person name="Mallez S."/>
            <person name="Becker A."/>
            <person name="Gohl D.M."/>
            <person name="Silverstein K.A.T."/>
            <person name="Koren S."/>
            <person name="Bechman K.B."/>
            <person name="Herman A."/>
            <person name="Abrahante J.E."/>
            <person name="Garbe J."/>
        </authorList>
    </citation>
    <scope>NUCLEOTIDE SEQUENCE</scope>
    <source>
        <strain evidence="2">Duluth1</strain>
        <tissue evidence="2">Whole animal</tissue>
    </source>
</reference>
<feature type="compositionally biased region" description="Acidic residues" evidence="1">
    <location>
        <begin position="59"/>
        <end position="69"/>
    </location>
</feature>
<evidence type="ECO:0000256" key="1">
    <source>
        <dbReference type="SAM" id="MobiDB-lite"/>
    </source>
</evidence>
<sequence>MESGGKPKKRFSKKQLRASQGLLTQQARTNIYANQTAMTPFGAVRHGADIRVRELYEGDSDDFLTDEEDVKPTQTRARRAEKNDDNKSAT</sequence>